<protein>
    <recommendedName>
        <fullName evidence="3">SMI1/KNR4 family protein</fullName>
    </recommendedName>
</protein>
<evidence type="ECO:0000313" key="2">
    <source>
        <dbReference type="Proteomes" id="UP001237105"/>
    </source>
</evidence>
<gene>
    <name evidence="1" type="ORF">QIT00_03635</name>
</gene>
<proteinExistence type="predicted"/>
<comment type="caution">
    <text evidence="1">The sequence shown here is derived from an EMBL/GenBank/DDBJ whole genome shotgun (WGS) entry which is preliminary data.</text>
</comment>
<evidence type="ECO:0008006" key="3">
    <source>
        <dbReference type="Google" id="ProtNLM"/>
    </source>
</evidence>
<reference evidence="1 2" key="1">
    <citation type="submission" date="2023-05" db="EMBL/GenBank/DDBJ databases">
        <title>Draft genome sequence of Streptomyces sp. B-S-A12 isolated from a cave soil in Thailand.</title>
        <authorList>
            <person name="Chamroensaksri N."/>
            <person name="Muangham S."/>
        </authorList>
    </citation>
    <scope>NUCLEOTIDE SEQUENCE [LARGE SCALE GENOMIC DNA]</scope>
    <source>
        <strain evidence="1 2">B-S-A12</strain>
    </source>
</reference>
<dbReference type="EMBL" id="JASCIS010000003">
    <property type="protein sequence ID" value="MDI3417662.1"/>
    <property type="molecule type" value="Genomic_DNA"/>
</dbReference>
<accession>A0ABT6SPY3</accession>
<organism evidence="1 2">
    <name type="scientific">Streptomyces luteolus</name>
    <dbReference type="NCBI Taxonomy" id="3043615"/>
    <lineage>
        <taxon>Bacteria</taxon>
        <taxon>Bacillati</taxon>
        <taxon>Actinomycetota</taxon>
        <taxon>Actinomycetes</taxon>
        <taxon>Kitasatosporales</taxon>
        <taxon>Streptomycetaceae</taxon>
        <taxon>Streptomyces</taxon>
    </lineage>
</organism>
<sequence>MISSALPGPLGGRGGVPVDELTLGTLVLCEQGCGIFDRLVVAGPRAGEVWRIDPDWGGFVPLAAGFRAWYGAWLAP</sequence>
<keyword evidence="2" id="KW-1185">Reference proteome</keyword>
<evidence type="ECO:0000313" key="1">
    <source>
        <dbReference type="EMBL" id="MDI3417662.1"/>
    </source>
</evidence>
<dbReference type="Proteomes" id="UP001237105">
    <property type="component" value="Unassembled WGS sequence"/>
</dbReference>
<dbReference type="RefSeq" id="WP_282533583.1">
    <property type="nucleotide sequence ID" value="NZ_JASCIS010000003.1"/>
</dbReference>
<name>A0ABT6SPY3_9ACTN</name>